<evidence type="ECO:0000256" key="1">
    <source>
        <dbReference type="SAM" id="Phobius"/>
    </source>
</evidence>
<dbReference type="GeneID" id="66860512"/>
<organism evidence="2 3">
    <name type="scientific">Streptomyces rimosus subsp. rimosus (strain ATCC 10970 / DSM 40260 / JCM 4667 / NRRL 2234)</name>
    <dbReference type="NCBI Taxonomy" id="1265868"/>
    <lineage>
        <taxon>Bacteria</taxon>
        <taxon>Bacillati</taxon>
        <taxon>Actinomycetota</taxon>
        <taxon>Actinomycetes</taxon>
        <taxon>Kitasatosporales</taxon>
        <taxon>Streptomycetaceae</taxon>
        <taxon>Streptomyces</taxon>
    </lineage>
</organism>
<reference evidence="2" key="3">
    <citation type="journal article" date="2021" name="bioRxiv">
        <title>Bilateral symmetry of linear streptomycete chromosomes.</title>
        <authorList>
            <person name="Algora-Gallardo L."/>
            <person name="Schniete J.K."/>
            <person name="Mark D.R."/>
            <person name="Hunter I.S."/>
            <person name="Herron P.R."/>
        </authorList>
    </citation>
    <scope>NUCLEOTIDE SEQUENCE</scope>
    <source>
        <strain evidence="2">ATCC 10970</strain>
        <plasmid evidence="2">pSRP1</plasmid>
    </source>
</reference>
<keyword evidence="1" id="KW-0472">Membrane</keyword>
<geneLocation type="plasmid" evidence="2 3">
    <name>pSRP1</name>
</geneLocation>
<dbReference type="AlphaFoldDB" id="A0A8A1V6U6"/>
<dbReference type="EMBL" id="CP048262">
    <property type="protein sequence ID" value="QST86605.1"/>
    <property type="molecule type" value="Genomic_DNA"/>
</dbReference>
<dbReference type="Proteomes" id="UP000011074">
    <property type="component" value="Plasmid pSRP1"/>
</dbReference>
<sequence>MDSVAWSALSGVFGAIVGAAGAIGASAVAGRKQGLIEDLRWLREVKGPPYAVFMKAAFKVHDLGFDLWGYRVTGQDGTYADAGSEVQQMKKALERALAEMDAAMGGIFLIASKGVEDAAVKLSTELEAWVLHTAEPYMPAGEARLYRNQLAVSDSPGLPDDYDELRRYFAELLGTYSYLVQQEFGLR</sequence>
<reference evidence="2" key="2">
    <citation type="submission" date="2020-01" db="EMBL/GenBank/DDBJ databases">
        <authorList>
            <person name="Algora L."/>
            <person name="Schniete J.K."/>
            <person name="MacFadyen A."/>
            <person name="Hoskisson P.A."/>
            <person name="Hunter I.S."/>
            <person name="Herron P.R."/>
        </authorList>
    </citation>
    <scope>NUCLEOTIDE SEQUENCE</scope>
    <source>
        <strain evidence="2">ATCC 10970</strain>
        <plasmid evidence="2">pSRP1</plasmid>
    </source>
</reference>
<proteinExistence type="predicted"/>
<gene>
    <name evidence="2" type="ORF">SRIM_041020</name>
</gene>
<keyword evidence="1" id="KW-1133">Transmembrane helix</keyword>
<keyword evidence="1" id="KW-0812">Transmembrane</keyword>
<name>A0A8A1V6U6_STRR1</name>
<reference evidence="2" key="1">
    <citation type="submission" date="2012-12" db="EMBL/GenBank/DDBJ databases">
        <authorList>
            <person name="Pethick F.E."/>
            <person name="MacFadyen A.C."/>
            <person name="Tang Z."/>
            <person name="Sangal V."/>
            <person name="Tze-Tze L."/>
            <person name="Chu J."/>
            <person name="Guo M."/>
            <person name="Kirby R."/>
            <person name="Hoskisson P.A."/>
            <person name="Herron P.R."/>
            <person name="Hunter I.S."/>
        </authorList>
    </citation>
    <scope>NUCLEOTIDE SEQUENCE</scope>
    <source>
        <strain evidence="2">ATCC 10970</strain>
        <plasmid evidence="2">pSRP1</plasmid>
    </source>
</reference>
<keyword evidence="2" id="KW-0614">Plasmid</keyword>
<accession>A0A8A1V6U6</accession>
<protein>
    <submittedName>
        <fullName evidence="2">Uncharacterized protein</fullName>
    </submittedName>
</protein>
<evidence type="ECO:0000313" key="2">
    <source>
        <dbReference type="EMBL" id="QST86605.1"/>
    </source>
</evidence>
<dbReference type="RefSeq" id="WP_030185094.1">
    <property type="nucleotide sequence ID" value="NZ_CP048262.1"/>
</dbReference>
<feature type="transmembrane region" description="Helical" evidence="1">
    <location>
        <begin position="6"/>
        <end position="30"/>
    </location>
</feature>
<evidence type="ECO:0000313" key="3">
    <source>
        <dbReference type="Proteomes" id="UP000011074"/>
    </source>
</evidence>